<dbReference type="GO" id="GO:0004850">
    <property type="term" value="F:uridine phosphorylase activity"/>
    <property type="evidence" value="ECO:0007669"/>
    <property type="project" value="UniProtKB-EC"/>
</dbReference>
<dbReference type="Proteomes" id="UP000019140">
    <property type="component" value="Unassembled WGS sequence"/>
</dbReference>
<evidence type="ECO:0000259" key="4">
    <source>
        <dbReference type="Pfam" id="PF01048"/>
    </source>
</evidence>
<organism evidence="5 6">
    <name type="scientific">Candidatus Entotheonella gemina</name>
    <dbReference type="NCBI Taxonomy" id="1429439"/>
    <lineage>
        <taxon>Bacteria</taxon>
        <taxon>Pseudomonadati</taxon>
        <taxon>Nitrospinota/Tectimicrobiota group</taxon>
        <taxon>Candidatus Tectimicrobiota</taxon>
        <taxon>Candidatus Entotheonellia</taxon>
        <taxon>Candidatus Entotheonellales</taxon>
        <taxon>Candidatus Entotheonellaceae</taxon>
        <taxon>Candidatus Entotheonella</taxon>
    </lineage>
</organism>
<dbReference type="PATRIC" id="fig|1429439.4.peg.3966"/>
<dbReference type="HOGENOM" id="CLU_068457_1_0_7"/>
<sequence>MASFFSSESSARIEPGHFISHALAARGLAPHDLDLRQTVVLTLIPELERRLLKTLGNPQPNPHPIQRQTWYNPEACAFSVMTSPMGAPIAVMLLEQLIALGARQFIYLGFCGALNPAYRIGDCFVPTTGIREEGTSYHYLPAEVVPAASGPLNALVLDEAVAQGFAVQSGPIWTTDALYRETALKIRRFQAAGIHAVDMEMAALFAVAQFRACEVGAILIVSDECYHPTWRPGFHAPHFRRGCRDAVALSIAAANRAAGQA</sequence>
<dbReference type="Gene3D" id="3.40.50.1580">
    <property type="entry name" value="Nucleoside phosphorylase domain"/>
    <property type="match status" value="1"/>
</dbReference>
<dbReference type="AlphaFoldDB" id="W4M4X5"/>
<reference evidence="5 6" key="1">
    <citation type="journal article" date="2014" name="Nature">
        <title>An environmental bacterial taxon with a large and distinct metabolic repertoire.</title>
        <authorList>
            <person name="Wilson M.C."/>
            <person name="Mori T."/>
            <person name="Ruckert C."/>
            <person name="Uria A.R."/>
            <person name="Helf M.J."/>
            <person name="Takada K."/>
            <person name="Gernert C."/>
            <person name="Steffens U.A."/>
            <person name="Heycke N."/>
            <person name="Schmitt S."/>
            <person name="Rinke C."/>
            <person name="Helfrich E.J."/>
            <person name="Brachmann A.O."/>
            <person name="Gurgui C."/>
            <person name="Wakimoto T."/>
            <person name="Kracht M."/>
            <person name="Crusemann M."/>
            <person name="Hentschel U."/>
            <person name="Abe I."/>
            <person name="Matsunaga S."/>
            <person name="Kalinowski J."/>
            <person name="Takeyama H."/>
            <person name="Piel J."/>
        </authorList>
    </citation>
    <scope>NUCLEOTIDE SEQUENCE [LARGE SCALE GENOMIC DNA]</scope>
    <source>
        <strain evidence="6">TSY2</strain>
    </source>
</reference>
<dbReference type="InterPro" id="IPR035994">
    <property type="entry name" value="Nucleoside_phosphorylase_sf"/>
</dbReference>
<comment type="caution">
    <text evidence="5">The sequence shown here is derived from an EMBL/GenBank/DDBJ whole genome shotgun (WGS) entry which is preliminary data.</text>
</comment>
<evidence type="ECO:0000256" key="2">
    <source>
        <dbReference type="ARBA" id="ARBA00021980"/>
    </source>
</evidence>
<evidence type="ECO:0000256" key="3">
    <source>
        <dbReference type="ARBA" id="ARBA00048447"/>
    </source>
</evidence>
<evidence type="ECO:0000313" key="5">
    <source>
        <dbReference type="EMBL" id="ETX05379.1"/>
    </source>
</evidence>
<dbReference type="InterPro" id="IPR000845">
    <property type="entry name" value="Nucleoside_phosphorylase_d"/>
</dbReference>
<protein>
    <recommendedName>
        <fullName evidence="2">Uridine phosphorylase</fullName>
        <ecNumber evidence="1">2.4.2.3</ecNumber>
    </recommendedName>
</protein>
<dbReference type="SUPFAM" id="SSF53167">
    <property type="entry name" value="Purine and uridine phosphorylases"/>
    <property type="match status" value="1"/>
</dbReference>
<accession>W4M4X5</accession>
<comment type="catalytic activity">
    <reaction evidence="3">
        <text>uridine + phosphate = alpha-D-ribose 1-phosphate + uracil</text>
        <dbReference type="Rhea" id="RHEA:24388"/>
        <dbReference type="ChEBI" id="CHEBI:16704"/>
        <dbReference type="ChEBI" id="CHEBI:17568"/>
        <dbReference type="ChEBI" id="CHEBI:43474"/>
        <dbReference type="ChEBI" id="CHEBI:57720"/>
        <dbReference type="EC" id="2.4.2.3"/>
    </reaction>
</comment>
<dbReference type="GO" id="GO:0005829">
    <property type="term" value="C:cytosol"/>
    <property type="evidence" value="ECO:0007669"/>
    <property type="project" value="TreeGrafter"/>
</dbReference>
<dbReference type="EMBL" id="AZHX01000964">
    <property type="protein sequence ID" value="ETX05379.1"/>
    <property type="molecule type" value="Genomic_DNA"/>
</dbReference>
<dbReference type="Pfam" id="PF01048">
    <property type="entry name" value="PNP_UDP_1"/>
    <property type="match status" value="1"/>
</dbReference>
<gene>
    <name evidence="5" type="ORF">ETSY2_23285</name>
</gene>
<proteinExistence type="predicted"/>
<dbReference type="GO" id="GO:0009116">
    <property type="term" value="P:nucleoside metabolic process"/>
    <property type="evidence" value="ECO:0007669"/>
    <property type="project" value="InterPro"/>
</dbReference>
<dbReference type="CDD" id="cd09007">
    <property type="entry name" value="NP-I_spr0068"/>
    <property type="match status" value="1"/>
</dbReference>
<feature type="domain" description="Nucleoside phosphorylase" evidence="4">
    <location>
        <begin position="79"/>
        <end position="225"/>
    </location>
</feature>
<dbReference type="PANTHER" id="PTHR43691:SF11">
    <property type="entry name" value="FI09636P-RELATED"/>
    <property type="match status" value="1"/>
</dbReference>
<dbReference type="PANTHER" id="PTHR43691">
    <property type="entry name" value="URIDINE PHOSPHORYLASE"/>
    <property type="match status" value="1"/>
</dbReference>
<name>W4M4X5_9BACT</name>
<evidence type="ECO:0000256" key="1">
    <source>
        <dbReference type="ARBA" id="ARBA00011888"/>
    </source>
</evidence>
<dbReference type="EC" id="2.4.2.3" evidence="1"/>
<keyword evidence="6" id="KW-1185">Reference proteome</keyword>
<evidence type="ECO:0000313" key="6">
    <source>
        <dbReference type="Proteomes" id="UP000019140"/>
    </source>
</evidence>